<name>A0A062V8A3_9EURY</name>
<keyword evidence="2" id="KW-1185">Reference proteome</keyword>
<protein>
    <submittedName>
        <fullName evidence="1">Uncharacterized protein</fullName>
    </submittedName>
</protein>
<dbReference type="Proteomes" id="UP000027153">
    <property type="component" value="Unassembled WGS sequence"/>
</dbReference>
<accession>A0A062V8A3</accession>
<sequence length="44" mass="5238">MPIEFGRYYLRLSLTARGYQLIYLDITICRWVVRTVLTVGDWVS</sequence>
<organism evidence="1 2">
    <name type="scientific">Candidatus Methanoperedens nitratireducens</name>
    <dbReference type="NCBI Taxonomy" id="1392998"/>
    <lineage>
        <taxon>Archaea</taxon>
        <taxon>Methanobacteriati</taxon>
        <taxon>Methanobacteriota</taxon>
        <taxon>Stenosarchaea group</taxon>
        <taxon>Methanomicrobia</taxon>
        <taxon>Methanosarcinales</taxon>
        <taxon>ANME-2 cluster</taxon>
        <taxon>Candidatus Methanoperedentaceae</taxon>
        <taxon>Candidatus Methanoperedens</taxon>
    </lineage>
</organism>
<proteinExistence type="predicted"/>
<dbReference type="EMBL" id="JMIY01000005">
    <property type="protein sequence ID" value="KCZ71615.1"/>
    <property type="molecule type" value="Genomic_DNA"/>
</dbReference>
<evidence type="ECO:0000313" key="1">
    <source>
        <dbReference type="EMBL" id="KCZ71615.1"/>
    </source>
</evidence>
<dbReference type="RefSeq" id="WP_277812937.1">
    <property type="nucleotide sequence ID" value="NZ_JMIY01000005.1"/>
</dbReference>
<comment type="caution">
    <text evidence="1">The sequence shown here is derived from an EMBL/GenBank/DDBJ whole genome shotgun (WGS) entry which is preliminary data.</text>
</comment>
<gene>
    <name evidence="1" type="ORF">ANME2D_02350</name>
</gene>
<reference evidence="1 2" key="1">
    <citation type="journal article" date="2013" name="Nature">
        <title>Anaerobic oxidation of methane coupled to nitrate reduction in a novel archaeal lineage.</title>
        <authorList>
            <person name="Haroon M.F."/>
            <person name="Hu S."/>
            <person name="Shi Y."/>
            <person name="Imelfort M."/>
            <person name="Keller J."/>
            <person name="Hugenholtz P."/>
            <person name="Yuan Z."/>
            <person name="Tyson G.W."/>
        </authorList>
    </citation>
    <scope>NUCLEOTIDE SEQUENCE [LARGE SCALE GENOMIC DNA]</scope>
    <source>
        <strain evidence="1 2">ANME-2d</strain>
    </source>
</reference>
<dbReference type="AlphaFoldDB" id="A0A062V8A3"/>
<evidence type="ECO:0000313" key="2">
    <source>
        <dbReference type="Proteomes" id="UP000027153"/>
    </source>
</evidence>